<evidence type="ECO:0000259" key="1">
    <source>
        <dbReference type="PROSITE" id="PS50127"/>
    </source>
</evidence>
<dbReference type="OrthoDB" id="1158011at2759"/>
<dbReference type="InterPro" id="IPR016135">
    <property type="entry name" value="UBQ-conjugating_enzyme/RWD"/>
</dbReference>
<accession>A0A7R9L1A1</accession>
<dbReference type="Pfam" id="PF00179">
    <property type="entry name" value="UQ_con"/>
    <property type="match status" value="1"/>
</dbReference>
<dbReference type="SUPFAM" id="SSF54495">
    <property type="entry name" value="UBC-like"/>
    <property type="match status" value="1"/>
</dbReference>
<reference evidence="2" key="1">
    <citation type="submission" date="2020-11" db="EMBL/GenBank/DDBJ databases">
        <authorList>
            <person name="Tran Van P."/>
        </authorList>
    </citation>
    <scope>NUCLEOTIDE SEQUENCE</scope>
</reference>
<dbReference type="FunFam" id="3.10.110.10:FF:000109">
    <property type="entry name" value="Ubiquitin-conjugating enzyme E2 J2-like"/>
    <property type="match status" value="1"/>
</dbReference>
<dbReference type="Gene3D" id="3.10.110.10">
    <property type="entry name" value="Ubiquitin Conjugating Enzyme"/>
    <property type="match status" value="1"/>
</dbReference>
<dbReference type="SMART" id="SM00212">
    <property type="entry name" value="UBCc"/>
    <property type="match status" value="1"/>
</dbReference>
<dbReference type="CDD" id="cd23799">
    <property type="entry name" value="UBCc_UBE2J"/>
    <property type="match status" value="1"/>
</dbReference>
<proteinExistence type="predicted"/>
<gene>
    <name evidence="2" type="ORF">OSB1V03_LOCUS13615</name>
</gene>
<dbReference type="PANTHER" id="PTHR24067">
    <property type="entry name" value="UBIQUITIN-CONJUGATING ENZYME E2"/>
    <property type="match status" value="1"/>
</dbReference>
<dbReference type="PROSITE" id="PS50127">
    <property type="entry name" value="UBC_2"/>
    <property type="match status" value="1"/>
</dbReference>
<dbReference type="EMBL" id="OC866920">
    <property type="protein sequence ID" value="CAD7633217.1"/>
    <property type="molecule type" value="Genomic_DNA"/>
</dbReference>
<evidence type="ECO:0000313" key="3">
    <source>
        <dbReference type="Proteomes" id="UP000759131"/>
    </source>
</evidence>
<keyword evidence="3" id="KW-1185">Reference proteome</keyword>
<dbReference type="Proteomes" id="UP000759131">
    <property type="component" value="Unassembled WGS sequence"/>
</dbReference>
<sequence length="167" mass="19055">MATQVPSAAARRLKKDYKELLREPVPFITAHPLENNILEWHYVLKGPPDSPYADGIYHGLAKFPADFPYKPPSIRMYTPNGRFVPNQSICLSMSEFHPESWSPLWTVGAVLNGLLSFMLTNDRASGCMTTSDQQKRVLARQSWRYNRQNPVFCQLFPDLAEEAKTKP</sequence>
<name>A0A7R9L1A1_9ACAR</name>
<dbReference type="InterPro" id="IPR000608">
    <property type="entry name" value="UBC"/>
</dbReference>
<evidence type="ECO:0000313" key="2">
    <source>
        <dbReference type="EMBL" id="CAD7633217.1"/>
    </source>
</evidence>
<protein>
    <recommendedName>
        <fullName evidence="1">UBC core domain-containing protein</fullName>
    </recommendedName>
</protein>
<feature type="domain" description="UBC core" evidence="1">
    <location>
        <begin position="8"/>
        <end position="165"/>
    </location>
</feature>
<dbReference type="AlphaFoldDB" id="A0A7R9L1A1"/>
<dbReference type="EMBL" id="CAJPIZ010012345">
    <property type="protein sequence ID" value="CAG2113647.1"/>
    <property type="molecule type" value="Genomic_DNA"/>
</dbReference>
<organism evidence="2">
    <name type="scientific">Medioppia subpectinata</name>
    <dbReference type="NCBI Taxonomy" id="1979941"/>
    <lineage>
        <taxon>Eukaryota</taxon>
        <taxon>Metazoa</taxon>
        <taxon>Ecdysozoa</taxon>
        <taxon>Arthropoda</taxon>
        <taxon>Chelicerata</taxon>
        <taxon>Arachnida</taxon>
        <taxon>Acari</taxon>
        <taxon>Acariformes</taxon>
        <taxon>Sarcoptiformes</taxon>
        <taxon>Oribatida</taxon>
        <taxon>Brachypylina</taxon>
        <taxon>Oppioidea</taxon>
        <taxon>Oppiidae</taxon>
        <taxon>Medioppia</taxon>
    </lineage>
</organism>
<dbReference type="InterPro" id="IPR050113">
    <property type="entry name" value="Ub_conjugating_enzyme"/>
</dbReference>